<sequence>MTERALHEYKDKILEELKDKGRTEYKTTEDLLKLYYNKINFFRLSHISEGTYDSHKLQIVKEHLGYHEGLKNELEFKLIPIKNIRKELLGDDKKIGDIETETGLINHGDNILNESKMSLQRSVQNVEMTKVVAKEITIKIQANTEAMVRIKNDLDEIDAPINRSKKILIRIGRRIATDKYIWLCTGLVFLAIVVIILIHTKVIPSSSI</sequence>
<dbReference type="Gene3D" id="1.20.5.110">
    <property type="match status" value="1"/>
</dbReference>
<organism evidence="2">
    <name type="scientific">Edafosvirus sp</name>
    <dbReference type="NCBI Taxonomy" id="2487765"/>
    <lineage>
        <taxon>Viruses</taxon>
        <taxon>Varidnaviria</taxon>
        <taxon>Bamfordvirae</taxon>
        <taxon>Nucleocytoviricota</taxon>
        <taxon>Megaviricetes</taxon>
        <taxon>Imitervirales</taxon>
        <taxon>Mimiviridae</taxon>
        <taxon>Klosneuvirinae</taxon>
    </lineage>
</organism>
<reference evidence="2" key="1">
    <citation type="submission" date="2018-10" db="EMBL/GenBank/DDBJ databases">
        <title>Hidden diversity of soil giant viruses.</title>
        <authorList>
            <person name="Schulz F."/>
            <person name="Alteio L."/>
            <person name="Goudeau D."/>
            <person name="Ryan E.M."/>
            <person name="Malmstrom R.R."/>
            <person name="Blanchard J."/>
            <person name="Woyke T."/>
        </authorList>
    </citation>
    <scope>NUCLEOTIDE SEQUENCE</scope>
    <source>
        <strain evidence="2">EDV1</strain>
    </source>
</reference>
<proteinExistence type="predicted"/>
<accession>A0A3G4ZUQ1</accession>
<keyword evidence="1" id="KW-1133">Transmembrane helix</keyword>
<feature type="transmembrane region" description="Helical" evidence="1">
    <location>
        <begin position="180"/>
        <end position="199"/>
    </location>
</feature>
<evidence type="ECO:0008006" key="3">
    <source>
        <dbReference type="Google" id="ProtNLM"/>
    </source>
</evidence>
<evidence type="ECO:0000256" key="1">
    <source>
        <dbReference type="SAM" id="Phobius"/>
    </source>
</evidence>
<evidence type="ECO:0000313" key="2">
    <source>
        <dbReference type="EMBL" id="AYV78627.1"/>
    </source>
</evidence>
<keyword evidence="1" id="KW-0812">Transmembrane</keyword>
<dbReference type="EMBL" id="MK072086">
    <property type="protein sequence ID" value="AYV78627.1"/>
    <property type="molecule type" value="Genomic_DNA"/>
</dbReference>
<name>A0A3G4ZUQ1_9VIRU</name>
<gene>
    <name evidence="2" type="ORF">Edafosvirus21_6</name>
</gene>
<protein>
    <recommendedName>
        <fullName evidence="3">t-SNARE coiled-coil homology domain-containing protein</fullName>
    </recommendedName>
</protein>
<dbReference type="SUPFAM" id="SSF58038">
    <property type="entry name" value="SNARE fusion complex"/>
    <property type="match status" value="1"/>
</dbReference>
<keyword evidence="1" id="KW-0472">Membrane</keyword>